<keyword evidence="3" id="KW-1185">Reference proteome</keyword>
<evidence type="ECO:0000256" key="1">
    <source>
        <dbReference type="SAM" id="MobiDB-lite"/>
    </source>
</evidence>
<sequence>MYGRGVTTDLHAFTDCELEAVASSAETFQLECCQCASALGNVPILRRRERTFLGPKPSDSLETHHLGGSAGRRRRFHLRAEKGILNRLTSLKILLRDHERVAAPRPGRGRRLPVQALFERYITASPSPTFNPHPPCPNPSIVSALRRNPTPSRTYPKQQIASAEITVRSTTSQGALAAFPPADSYRSRAGPSLVAFSLFTARLHIPPESAPSAGPRCHSGVAQSSPMLLYPRPASGRRRDTTRNGPTGDVYVLLHTPVAYFSDECPCSLGQTNGHRDPERSDPVFKQPLA</sequence>
<protein>
    <submittedName>
        <fullName evidence="2">Uncharacterized protein</fullName>
    </submittedName>
</protein>
<comment type="caution">
    <text evidence="2">The sequence shown here is derived from an EMBL/GenBank/DDBJ whole genome shotgun (WGS) entry which is preliminary data.</text>
</comment>
<dbReference type="Proteomes" id="UP001219525">
    <property type="component" value="Unassembled WGS sequence"/>
</dbReference>
<proteinExistence type="predicted"/>
<organism evidence="2 3">
    <name type="scientific">Mycena pura</name>
    <dbReference type="NCBI Taxonomy" id="153505"/>
    <lineage>
        <taxon>Eukaryota</taxon>
        <taxon>Fungi</taxon>
        <taxon>Dikarya</taxon>
        <taxon>Basidiomycota</taxon>
        <taxon>Agaricomycotina</taxon>
        <taxon>Agaricomycetes</taxon>
        <taxon>Agaricomycetidae</taxon>
        <taxon>Agaricales</taxon>
        <taxon>Marasmiineae</taxon>
        <taxon>Mycenaceae</taxon>
        <taxon>Mycena</taxon>
    </lineage>
</organism>
<reference evidence="2" key="1">
    <citation type="submission" date="2023-03" db="EMBL/GenBank/DDBJ databases">
        <title>Massive genome expansion in bonnet fungi (Mycena s.s.) driven by repeated elements and novel gene families across ecological guilds.</title>
        <authorList>
            <consortium name="Lawrence Berkeley National Laboratory"/>
            <person name="Harder C.B."/>
            <person name="Miyauchi S."/>
            <person name="Viragh M."/>
            <person name="Kuo A."/>
            <person name="Thoen E."/>
            <person name="Andreopoulos B."/>
            <person name="Lu D."/>
            <person name="Skrede I."/>
            <person name="Drula E."/>
            <person name="Henrissat B."/>
            <person name="Morin E."/>
            <person name="Kohler A."/>
            <person name="Barry K."/>
            <person name="LaButti K."/>
            <person name="Morin E."/>
            <person name="Salamov A."/>
            <person name="Lipzen A."/>
            <person name="Mereny Z."/>
            <person name="Hegedus B."/>
            <person name="Baldrian P."/>
            <person name="Stursova M."/>
            <person name="Weitz H."/>
            <person name="Taylor A."/>
            <person name="Grigoriev I.V."/>
            <person name="Nagy L.G."/>
            <person name="Martin F."/>
            <person name="Kauserud H."/>
        </authorList>
    </citation>
    <scope>NUCLEOTIDE SEQUENCE</scope>
    <source>
        <strain evidence="2">9144</strain>
    </source>
</reference>
<evidence type="ECO:0000313" key="3">
    <source>
        <dbReference type="Proteomes" id="UP001219525"/>
    </source>
</evidence>
<gene>
    <name evidence="2" type="ORF">GGX14DRAFT_547152</name>
</gene>
<evidence type="ECO:0000313" key="2">
    <source>
        <dbReference type="EMBL" id="KAJ7187645.1"/>
    </source>
</evidence>
<dbReference type="EMBL" id="JARJCW010000189">
    <property type="protein sequence ID" value="KAJ7187645.1"/>
    <property type="molecule type" value="Genomic_DNA"/>
</dbReference>
<dbReference type="AlphaFoldDB" id="A0AAD6ULQ9"/>
<accession>A0AAD6ULQ9</accession>
<name>A0AAD6ULQ9_9AGAR</name>
<feature type="region of interest" description="Disordered" evidence="1">
    <location>
        <begin position="209"/>
        <end position="248"/>
    </location>
</feature>